<keyword evidence="3 10" id="KW-0479">Metal-binding</keyword>
<dbReference type="InterPro" id="IPR013150">
    <property type="entry name" value="TFIIB_cyclin"/>
</dbReference>
<dbReference type="Proteomes" id="UP000011572">
    <property type="component" value="Unassembled WGS sequence"/>
</dbReference>
<dbReference type="PANTHER" id="PTHR11618">
    <property type="entry name" value="TRANSCRIPTION INITIATION FACTOR IIB-RELATED"/>
    <property type="match status" value="1"/>
</dbReference>
<dbReference type="Pfam" id="PF08271">
    <property type="entry name" value="Zn_Ribbon_TF"/>
    <property type="match status" value="1"/>
</dbReference>
<feature type="repeat" description="1" evidence="10">
    <location>
        <begin position="213"/>
        <end position="296"/>
    </location>
</feature>
<dbReference type="GO" id="GO:0097550">
    <property type="term" value="C:transcription preinitiation complex"/>
    <property type="evidence" value="ECO:0007669"/>
    <property type="project" value="TreeGrafter"/>
</dbReference>
<dbReference type="AlphaFoldDB" id="M0DL47"/>
<dbReference type="RefSeq" id="WP_007344577.1">
    <property type="nucleotide sequence ID" value="NZ_AOIW01000035.1"/>
</dbReference>
<evidence type="ECO:0000256" key="10">
    <source>
        <dbReference type="HAMAP-Rule" id="MF_00383"/>
    </source>
</evidence>
<dbReference type="PRINTS" id="PR00685">
    <property type="entry name" value="TIFACTORIIB"/>
</dbReference>
<feature type="region of interest" description="Disordered" evidence="12">
    <location>
        <begin position="110"/>
        <end position="130"/>
    </location>
</feature>
<evidence type="ECO:0000256" key="1">
    <source>
        <dbReference type="ARBA" id="ARBA00010857"/>
    </source>
</evidence>
<feature type="region of interest" description="Disordered" evidence="12">
    <location>
        <begin position="1"/>
        <end position="29"/>
    </location>
</feature>
<feature type="compositionally biased region" description="Basic and acidic residues" evidence="12">
    <location>
        <begin position="64"/>
        <end position="78"/>
    </location>
</feature>
<feature type="region of interest" description="Disordered" evidence="12">
    <location>
        <begin position="64"/>
        <end position="95"/>
    </location>
</feature>
<evidence type="ECO:0000256" key="7">
    <source>
        <dbReference type="ARBA" id="ARBA00023015"/>
    </source>
</evidence>
<comment type="function">
    <text evidence="9 10">Stabilizes TBP binding to an archaeal box-A promoter. Also responsible for recruiting RNA polymerase II to the pre-initiation complex (DNA-TBP-TFIIB).</text>
</comment>
<feature type="binding site" evidence="10">
    <location>
        <position position="33"/>
    </location>
    <ligand>
        <name>Zn(2+)</name>
        <dbReference type="ChEBI" id="CHEBI:29105"/>
    </ligand>
</feature>
<feature type="binding site" evidence="10">
    <location>
        <position position="48"/>
    </location>
    <ligand>
        <name>Zn(2+)</name>
        <dbReference type="ChEBI" id="CHEBI:29105"/>
    </ligand>
</feature>
<dbReference type="PATRIC" id="fig|1227486.3.peg.676"/>
<evidence type="ECO:0000256" key="5">
    <source>
        <dbReference type="ARBA" id="ARBA00022771"/>
    </source>
</evidence>
<accession>M0DL47</accession>
<dbReference type="PANTHER" id="PTHR11618:SF13">
    <property type="entry name" value="TRANSCRIPTION INITIATION FACTOR IIB"/>
    <property type="match status" value="1"/>
</dbReference>
<evidence type="ECO:0000256" key="2">
    <source>
        <dbReference type="ARBA" id="ARBA00013932"/>
    </source>
</evidence>
<dbReference type="FunFam" id="1.10.472.10:FF:000023">
    <property type="entry name" value="Transcription initiation factor IIB"/>
    <property type="match status" value="1"/>
</dbReference>
<feature type="compositionally biased region" description="Acidic residues" evidence="12">
    <location>
        <begin position="11"/>
        <end position="25"/>
    </location>
</feature>
<dbReference type="Gene3D" id="1.10.472.170">
    <property type="match status" value="2"/>
</dbReference>
<evidence type="ECO:0000256" key="11">
    <source>
        <dbReference type="PROSITE-ProRule" id="PRU00469"/>
    </source>
</evidence>
<keyword evidence="5 11" id="KW-0863">Zinc-finger</keyword>
<dbReference type="Gene3D" id="1.10.472.10">
    <property type="entry name" value="Cyclin-like"/>
    <property type="match status" value="2"/>
</dbReference>
<dbReference type="GO" id="GO:0070897">
    <property type="term" value="P:transcription preinitiation complex assembly"/>
    <property type="evidence" value="ECO:0007669"/>
    <property type="project" value="InterPro"/>
</dbReference>
<gene>
    <name evidence="10" type="primary">tfb</name>
    <name evidence="14" type="ORF">C473_03809</name>
</gene>
<dbReference type="CDD" id="cd20549">
    <property type="entry name" value="CYCLIN_TFIIB_archaea_like_rpt1"/>
    <property type="match status" value="1"/>
</dbReference>
<feature type="binding site" evidence="10">
    <location>
        <position position="51"/>
    </location>
    <ligand>
        <name>Zn(2+)</name>
        <dbReference type="ChEBI" id="CHEBI:29105"/>
    </ligand>
</feature>
<comment type="similarity">
    <text evidence="1 10">Belongs to the TFIIB family.</text>
</comment>
<dbReference type="InterPro" id="IPR000812">
    <property type="entry name" value="TFIIB"/>
</dbReference>
<keyword evidence="8 10" id="KW-0804">Transcription</keyword>
<keyword evidence="4 10" id="KW-0677">Repeat</keyword>
<dbReference type="GO" id="GO:0008270">
    <property type="term" value="F:zinc ion binding"/>
    <property type="evidence" value="ECO:0007669"/>
    <property type="project" value="UniProtKB-UniRule"/>
</dbReference>
<dbReference type="InterPro" id="IPR036915">
    <property type="entry name" value="Cyclin-like_sf"/>
</dbReference>
<dbReference type="GO" id="GO:0017025">
    <property type="term" value="F:TBP-class protein binding"/>
    <property type="evidence" value="ECO:0007669"/>
    <property type="project" value="InterPro"/>
</dbReference>
<feature type="repeat" description="2" evidence="10">
    <location>
        <begin position="307"/>
        <end position="388"/>
    </location>
</feature>
<evidence type="ECO:0000256" key="8">
    <source>
        <dbReference type="ARBA" id="ARBA00023163"/>
    </source>
</evidence>
<evidence type="ECO:0000256" key="6">
    <source>
        <dbReference type="ARBA" id="ARBA00022833"/>
    </source>
</evidence>
<organism evidence="14 15">
    <name type="scientific">Halorubrum distributum JCM 10247</name>
    <dbReference type="NCBI Taxonomy" id="1227486"/>
    <lineage>
        <taxon>Archaea</taxon>
        <taxon>Methanobacteriati</taxon>
        <taxon>Methanobacteriota</taxon>
        <taxon>Stenosarchaea group</taxon>
        <taxon>Halobacteria</taxon>
        <taxon>Halobacteriales</taxon>
        <taxon>Haloferacaceae</taxon>
        <taxon>Halorubrum</taxon>
        <taxon>Halorubrum distributum group</taxon>
    </lineage>
</organism>
<dbReference type="EMBL" id="AOIW01000035">
    <property type="protein sequence ID" value="ELZ35437.1"/>
    <property type="molecule type" value="Genomic_DNA"/>
</dbReference>
<dbReference type="PROSITE" id="PS00782">
    <property type="entry name" value="TFIIB"/>
    <property type="match status" value="1"/>
</dbReference>
<evidence type="ECO:0000256" key="9">
    <source>
        <dbReference type="ARBA" id="ARBA00053882"/>
    </source>
</evidence>
<evidence type="ECO:0000313" key="14">
    <source>
        <dbReference type="EMBL" id="ELZ35437.1"/>
    </source>
</evidence>
<feature type="compositionally biased region" description="Polar residues" evidence="12">
    <location>
        <begin position="83"/>
        <end position="95"/>
    </location>
</feature>
<dbReference type="SUPFAM" id="SSF57783">
    <property type="entry name" value="Zinc beta-ribbon"/>
    <property type="match status" value="1"/>
</dbReference>
<dbReference type="GO" id="GO:0003700">
    <property type="term" value="F:DNA-binding transcription factor activity"/>
    <property type="evidence" value="ECO:0007669"/>
    <property type="project" value="UniProtKB-UniRule"/>
</dbReference>
<dbReference type="CDD" id="cd20550">
    <property type="entry name" value="CYCLIN_TFIIB_archaea_like_rpt2"/>
    <property type="match status" value="1"/>
</dbReference>
<comment type="caution">
    <text evidence="14">The sequence shown here is derived from an EMBL/GenBank/DDBJ whole genome shotgun (WGS) entry which is preliminary data.</text>
</comment>
<feature type="compositionally biased region" description="Polar residues" evidence="12">
    <location>
        <begin position="118"/>
        <end position="130"/>
    </location>
</feature>
<keyword evidence="7 10" id="KW-0805">Transcription regulation</keyword>
<dbReference type="InterPro" id="IPR013137">
    <property type="entry name" value="Znf_TFIIB"/>
</dbReference>
<evidence type="ECO:0000313" key="15">
    <source>
        <dbReference type="Proteomes" id="UP000011572"/>
    </source>
</evidence>
<dbReference type="SMART" id="SM00385">
    <property type="entry name" value="CYCLIN"/>
    <property type="match status" value="2"/>
</dbReference>
<dbReference type="Pfam" id="PF00382">
    <property type="entry name" value="TFIIB"/>
    <property type="match status" value="2"/>
</dbReference>
<dbReference type="InterPro" id="IPR023484">
    <property type="entry name" value="TFIIB_arc"/>
</dbReference>
<protein>
    <recommendedName>
        <fullName evidence="2 10">Transcription initiation factor IIB</fullName>
        <shortName evidence="10">TFIIB</shortName>
    </recommendedName>
</protein>
<evidence type="ECO:0000256" key="4">
    <source>
        <dbReference type="ARBA" id="ARBA00022737"/>
    </source>
</evidence>
<reference evidence="14 15" key="1">
    <citation type="journal article" date="2014" name="PLoS Genet.">
        <title>Phylogenetically driven sequencing of extremely halophilic archaea reveals strategies for static and dynamic osmo-response.</title>
        <authorList>
            <person name="Becker E.A."/>
            <person name="Seitzer P.M."/>
            <person name="Tritt A."/>
            <person name="Larsen D."/>
            <person name="Krusor M."/>
            <person name="Yao A.I."/>
            <person name="Wu D."/>
            <person name="Madern D."/>
            <person name="Eisen J.A."/>
            <person name="Darling A.E."/>
            <person name="Facciotti M.T."/>
        </authorList>
    </citation>
    <scope>NUCLEOTIDE SEQUENCE [LARGE SCALE GENOMIC DNA]</scope>
    <source>
        <strain evidence="14 15">JCM 10247</strain>
    </source>
</reference>
<evidence type="ECO:0000259" key="13">
    <source>
        <dbReference type="PROSITE" id="PS51134"/>
    </source>
</evidence>
<dbReference type="PROSITE" id="PS51134">
    <property type="entry name" value="ZF_TFIIB"/>
    <property type="match status" value="1"/>
</dbReference>
<dbReference type="InterPro" id="IPR013763">
    <property type="entry name" value="Cyclin-like_dom"/>
</dbReference>
<evidence type="ECO:0000256" key="12">
    <source>
        <dbReference type="SAM" id="MobiDB-lite"/>
    </source>
</evidence>
<dbReference type="HAMAP" id="MF_00383">
    <property type="entry name" value="TF2B_arch"/>
    <property type="match status" value="1"/>
</dbReference>
<evidence type="ECO:0000256" key="3">
    <source>
        <dbReference type="ARBA" id="ARBA00022723"/>
    </source>
</evidence>
<dbReference type="InterPro" id="IPR023486">
    <property type="entry name" value="TFIIB_CS"/>
</dbReference>
<feature type="domain" description="TFIIB-type" evidence="13">
    <location>
        <begin position="26"/>
        <end position="56"/>
    </location>
</feature>
<feature type="binding site" evidence="10">
    <location>
        <position position="30"/>
    </location>
    <ligand>
        <name>Zn(2+)</name>
        <dbReference type="ChEBI" id="CHEBI:29105"/>
    </ligand>
</feature>
<dbReference type="SUPFAM" id="SSF47954">
    <property type="entry name" value="Cyclin-like"/>
    <property type="match status" value="3"/>
</dbReference>
<sequence>MSENLRTYTTEDVDDESETESENEAEELRCPECGGQLATDTEHGETVCVDCGLVVEEDEIDRGPEWRAFDSKEKDSKSRVGAPTTNMMHDKGLSTNIGWQDKDAYGKSLDSKSRVGAPTTNMMHDKGLSTNIGWQDKDAYGKSLSSRQREKMQRLRTWNERFRTRDSKERNLKQALGEIDRMASALGLPDNVRETASVIYRRALERNLKQALGEIDRMASALGLPDNVRETASVIYRRALDEDLLPGRSIEGVSTASLYAAARQAGTPRSLDEIAGVSRVEKDEIARTYRYVVRELKLEIQPADPESYVPRFASDLGLSDEAERRARSLLDTAKEQGIHSGKSPVGLAAAAVYAASLLVNEKVTQSEVSEVANISEVTIRNRYHELLEAEDSVALN</sequence>
<name>M0DL47_9EURY</name>
<proteinExistence type="inferred from homology"/>
<keyword evidence="6 10" id="KW-0862">Zinc</keyword>